<dbReference type="AlphaFoldDB" id="A0A2A9EGA2"/>
<keyword evidence="2" id="KW-1185">Reference proteome</keyword>
<accession>A0A2A9EGA2</accession>
<evidence type="ECO:0000313" key="2">
    <source>
        <dbReference type="Proteomes" id="UP000221394"/>
    </source>
</evidence>
<organism evidence="1 2">
    <name type="scientific">Flavimobilis soli</name>
    <dbReference type="NCBI Taxonomy" id="442709"/>
    <lineage>
        <taxon>Bacteria</taxon>
        <taxon>Bacillati</taxon>
        <taxon>Actinomycetota</taxon>
        <taxon>Actinomycetes</taxon>
        <taxon>Micrococcales</taxon>
        <taxon>Jonesiaceae</taxon>
        <taxon>Flavimobilis</taxon>
    </lineage>
</organism>
<gene>
    <name evidence="1" type="ORF">ATL41_2413</name>
</gene>
<dbReference type="EMBL" id="PDJH01000001">
    <property type="protein sequence ID" value="PFG37646.1"/>
    <property type="molecule type" value="Genomic_DNA"/>
</dbReference>
<protein>
    <recommendedName>
        <fullName evidence="3">DoxX-like protein</fullName>
    </recommendedName>
</protein>
<evidence type="ECO:0008006" key="3">
    <source>
        <dbReference type="Google" id="ProtNLM"/>
    </source>
</evidence>
<sequence>MLVRRVARPLLASWYLAAGVDAARRPAPHVEAARPLADKVASDAGLRRTLTERELKIAVRVHGVATAVAAANLALGRAPRTSGLALAALTAPLVVVHQPFDGRRVDPEKVTPFVQSLGALGAALLAGADTAGSPSFGWRVRQARGSVAAQTTEAVDSVVSSATSTGRRLGRKVSIS</sequence>
<reference evidence="1 2" key="1">
    <citation type="submission" date="2017-10" db="EMBL/GenBank/DDBJ databases">
        <title>Sequencing the genomes of 1000 actinobacteria strains.</title>
        <authorList>
            <person name="Klenk H.-P."/>
        </authorList>
    </citation>
    <scope>NUCLEOTIDE SEQUENCE [LARGE SCALE GENOMIC DNA]</scope>
    <source>
        <strain evidence="1 2">DSM 21574</strain>
    </source>
</reference>
<dbReference type="RefSeq" id="WP_181010248.1">
    <property type="nucleotide sequence ID" value="NZ_PDJH01000001.1"/>
</dbReference>
<evidence type="ECO:0000313" key="1">
    <source>
        <dbReference type="EMBL" id="PFG37646.1"/>
    </source>
</evidence>
<dbReference type="Proteomes" id="UP000221394">
    <property type="component" value="Unassembled WGS sequence"/>
</dbReference>
<comment type="caution">
    <text evidence="1">The sequence shown here is derived from an EMBL/GenBank/DDBJ whole genome shotgun (WGS) entry which is preliminary data.</text>
</comment>
<proteinExistence type="predicted"/>
<name>A0A2A9EGA2_9MICO</name>